<reference evidence="5 6" key="1">
    <citation type="submission" date="2016-10" db="EMBL/GenBank/DDBJ databases">
        <authorList>
            <person name="de Groot N.N."/>
        </authorList>
    </citation>
    <scope>NUCLEOTIDE SEQUENCE [LARGE SCALE GENOMIC DNA]</scope>
    <source>
        <strain evidence="5 6">HL3</strain>
    </source>
</reference>
<keyword evidence="5" id="KW-0808">Transferase</keyword>
<evidence type="ECO:0000259" key="4">
    <source>
        <dbReference type="Pfam" id="PF13537"/>
    </source>
</evidence>
<accession>A0A1I1NKY0</accession>
<dbReference type="RefSeq" id="WP_093426996.1">
    <property type="nucleotide sequence ID" value="NZ_FOMJ01000001.1"/>
</dbReference>
<dbReference type="EC" id="6.3.5.4" evidence="2"/>
<evidence type="ECO:0000256" key="3">
    <source>
        <dbReference type="ARBA" id="ARBA00048741"/>
    </source>
</evidence>
<gene>
    <name evidence="5" type="ORF">SAMN05660831_00320</name>
</gene>
<dbReference type="Gene3D" id="3.60.20.10">
    <property type="entry name" value="Glutamine Phosphoribosylpyrophosphate, subunit 1, domain 1"/>
    <property type="match status" value="1"/>
</dbReference>
<dbReference type="GO" id="GO:0016740">
    <property type="term" value="F:transferase activity"/>
    <property type="evidence" value="ECO:0007669"/>
    <property type="project" value="UniProtKB-KW"/>
</dbReference>
<evidence type="ECO:0000256" key="1">
    <source>
        <dbReference type="ARBA" id="ARBA00005187"/>
    </source>
</evidence>
<evidence type="ECO:0000256" key="2">
    <source>
        <dbReference type="ARBA" id="ARBA00012737"/>
    </source>
</evidence>
<dbReference type="PANTHER" id="PTHR43284">
    <property type="entry name" value="ASPARAGINE SYNTHETASE (GLUTAMINE-HYDROLYZING)"/>
    <property type="match status" value="1"/>
</dbReference>
<dbReference type="InterPro" id="IPR029055">
    <property type="entry name" value="Ntn_hydrolases_N"/>
</dbReference>
<comment type="catalytic activity">
    <reaction evidence="3">
        <text>L-aspartate + L-glutamine + ATP + H2O = L-asparagine + L-glutamate + AMP + diphosphate + H(+)</text>
        <dbReference type="Rhea" id="RHEA:12228"/>
        <dbReference type="ChEBI" id="CHEBI:15377"/>
        <dbReference type="ChEBI" id="CHEBI:15378"/>
        <dbReference type="ChEBI" id="CHEBI:29985"/>
        <dbReference type="ChEBI" id="CHEBI:29991"/>
        <dbReference type="ChEBI" id="CHEBI:30616"/>
        <dbReference type="ChEBI" id="CHEBI:33019"/>
        <dbReference type="ChEBI" id="CHEBI:58048"/>
        <dbReference type="ChEBI" id="CHEBI:58359"/>
        <dbReference type="ChEBI" id="CHEBI:456215"/>
        <dbReference type="EC" id="6.3.5.4"/>
    </reaction>
</comment>
<dbReference type="PANTHER" id="PTHR43284:SF1">
    <property type="entry name" value="ASPARAGINE SYNTHETASE"/>
    <property type="match status" value="1"/>
</dbReference>
<evidence type="ECO:0000313" key="5">
    <source>
        <dbReference type="EMBL" id="SFC98125.1"/>
    </source>
</evidence>
<organism evidence="5 6">
    <name type="scientific">Thiohalospira halophila DSM 15071</name>
    <dbReference type="NCBI Taxonomy" id="1123397"/>
    <lineage>
        <taxon>Bacteria</taxon>
        <taxon>Pseudomonadati</taxon>
        <taxon>Pseudomonadota</taxon>
        <taxon>Gammaproteobacteria</taxon>
        <taxon>Thiohalospirales</taxon>
        <taxon>Thiohalospiraceae</taxon>
        <taxon>Thiohalospira</taxon>
    </lineage>
</organism>
<keyword evidence="5" id="KW-0315">Glutamine amidotransferase</keyword>
<keyword evidence="6" id="KW-1185">Reference proteome</keyword>
<protein>
    <recommendedName>
        <fullName evidence="2">asparagine synthase (glutamine-hydrolyzing)</fullName>
        <ecNumber evidence="2">6.3.5.4</ecNumber>
    </recommendedName>
</protein>
<dbReference type="AlphaFoldDB" id="A0A1I1NKY0"/>
<feature type="domain" description="Glutamine amidotransferase type-2" evidence="4">
    <location>
        <begin position="85"/>
        <end position="135"/>
    </location>
</feature>
<dbReference type="STRING" id="1123397.SAMN05660831_00320"/>
<dbReference type="EMBL" id="FOMJ01000001">
    <property type="protein sequence ID" value="SFC98125.1"/>
    <property type="molecule type" value="Genomic_DNA"/>
</dbReference>
<dbReference type="InterPro" id="IPR051786">
    <property type="entry name" value="ASN_synthetase/amidase"/>
</dbReference>
<dbReference type="SUPFAM" id="SSF56235">
    <property type="entry name" value="N-terminal nucleophile aminohydrolases (Ntn hydrolases)"/>
    <property type="match status" value="1"/>
</dbReference>
<sequence>MMADIAGIALLQRHLAPPRAEELARMAAVLGGAEESLVAGATGTAALGSPVYRLERGGWLVVAGAAGRPVPDEEGLLSPEPGPTLARLAGPFALAAWDGSRGRLILASDRQGGETLYYALARGRVCFATRVGALQEVLGEVAGMDPVGMDQLFTLGAPVAPRTVFEGIERVPPGCWVEIDARHPVLHRFASPAFRPEEDPPAEGAGGGLEYCLEAALERSTGAESASVALGADPETALEEPAGAALLRLAGTPGPARVESGAWMEAGDLEVAVRALESPLVSLAPVQEGGLGRHLRSQGRGRVVTTAGGSLVSGESRLVAELAVRRGWARQPDSIGRPRLLDALDPERLAGTGPEWRRALYGQGLDSPDAVTFSHLPRWDQNARIRALYLPGVREALPEDPLEELEQGLPGDFALWPGLHRALHLELTLWLGGRRPGSVLAAMGIVVESPWLDPDVVAAAAARPHAPVLRRALHRARRGTGPSRTGSGVAPLPGAGEATLGRYLDPGLVEVTGLFDPDRVGRLVMRWRRGCRLTPADRRALLVVVTTGIWARHCLERPSLLPTEARA</sequence>
<evidence type="ECO:0000313" key="6">
    <source>
        <dbReference type="Proteomes" id="UP000198611"/>
    </source>
</evidence>
<dbReference type="InterPro" id="IPR017932">
    <property type="entry name" value="GATase_2_dom"/>
</dbReference>
<dbReference type="GO" id="GO:0005829">
    <property type="term" value="C:cytosol"/>
    <property type="evidence" value="ECO:0007669"/>
    <property type="project" value="TreeGrafter"/>
</dbReference>
<comment type="pathway">
    <text evidence="1">Amino-acid biosynthesis; L-asparagine biosynthesis; L-asparagine from L-aspartate (L-Gln route): step 1/1.</text>
</comment>
<dbReference type="Pfam" id="PF13537">
    <property type="entry name" value="GATase_7"/>
    <property type="match status" value="1"/>
</dbReference>
<dbReference type="OrthoDB" id="9763290at2"/>
<name>A0A1I1NKY0_9GAMM</name>
<dbReference type="GO" id="GO:0004066">
    <property type="term" value="F:asparagine synthase (glutamine-hydrolyzing) activity"/>
    <property type="evidence" value="ECO:0007669"/>
    <property type="project" value="UniProtKB-EC"/>
</dbReference>
<proteinExistence type="predicted"/>
<dbReference type="Proteomes" id="UP000198611">
    <property type="component" value="Unassembled WGS sequence"/>
</dbReference>